<gene>
    <name evidence="21" type="ORF">T310_6112</name>
</gene>
<name>A0A0F4YNN8_RASE3</name>
<dbReference type="EMBL" id="LASV01000307">
    <property type="protein sequence ID" value="KKA19882.1"/>
    <property type="molecule type" value="Genomic_DNA"/>
</dbReference>
<keyword evidence="10" id="KW-0460">Magnesium</keyword>
<keyword evidence="21" id="KW-0378">Hydrolase</keyword>
<dbReference type="SUPFAM" id="SSF81660">
    <property type="entry name" value="Metal cation-transporting ATPase, ATP-binding domain N"/>
    <property type="match status" value="1"/>
</dbReference>
<keyword evidence="2 17" id="KW-0813">Transport</keyword>
<dbReference type="InterPro" id="IPR023214">
    <property type="entry name" value="HAD_sf"/>
</dbReference>
<dbReference type="SFLD" id="SFLDF00027">
    <property type="entry name" value="p-type_atpase"/>
    <property type="match status" value="1"/>
</dbReference>
<evidence type="ECO:0000256" key="10">
    <source>
        <dbReference type="ARBA" id="ARBA00022842"/>
    </source>
</evidence>
<dbReference type="SUPFAM" id="SSF56784">
    <property type="entry name" value="HAD-like"/>
    <property type="match status" value="1"/>
</dbReference>
<dbReference type="Gene3D" id="3.40.50.1000">
    <property type="entry name" value="HAD superfamily/HAD-like"/>
    <property type="match status" value="1"/>
</dbReference>
<dbReference type="InterPro" id="IPR018303">
    <property type="entry name" value="ATPase_P-typ_P_site"/>
</dbReference>
<dbReference type="SFLD" id="SFLDS00003">
    <property type="entry name" value="Haloacid_Dehalogenase"/>
    <property type="match status" value="1"/>
</dbReference>
<feature type="transmembrane region" description="Helical" evidence="17">
    <location>
        <begin position="1109"/>
        <end position="1130"/>
    </location>
</feature>
<keyword evidence="4 17" id="KW-0109">Calcium transport</keyword>
<dbReference type="GO" id="GO:0016887">
    <property type="term" value="F:ATP hydrolysis activity"/>
    <property type="evidence" value="ECO:0007669"/>
    <property type="project" value="InterPro"/>
</dbReference>
<evidence type="ECO:0000256" key="2">
    <source>
        <dbReference type="ARBA" id="ARBA00022448"/>
    </source>
</evidence>
<keyword evidence="13 17" id="KW-0406">Ion transport</keyword>
<dbReference type="GO" id="GO:0005886">
    <property type="term" value="C:plasma membrane"/>
    <property type="evidence" value="ECO:0007669"/>
    <property type="project" value="TreeGrafter"/>
</dbReference>
<dbReference type="GO" id="GO:0006874">
    <property type="term" value="P:intracellular calcium ion homeostasis"/>
    <property type="evidence" value="ECO:0007669"/>
    <property type="project" value="UniProtKB-ARBA"/>
</dbReference>
<dbReference type="InterPro" id="IPR059000">
    <property type="entry name" value="ATPase_P-type_domA"/>
</dbReference>
<comment type="caution">
    <text evidence="21">The sequence shown here is derived from an EMBL/GenBank/DDBJ whole genome shotgun (WGS) entry which is preliminary data.</text>
</comment>
<evidence type="ECO:0000256" key="9">
    <source>
        <dbReference type="ARBA" id="ARBA00022840"/>
    </source>
</evidence>
<dbReference type="PANTHER" id="PTHR24093:SF369">
    <property type="entry name" value="CALCIUM-TRANSPORTING ATPASE"/>
    <property type="match status" value="1"/>
</dbReference>
<dbReference type="InterPro" id="IPR036412">
    <property type="entry name" value="HAD-like_sf"/>
</dbReference>
<evidence type="ECO:0000256" key="17">
    <source>
        <dbReference type="RuleBase" id="RU361146"/>
    </source>
</evidence>
<keyword evidence="6" id="KW-0479">Metal-binding</keyword>
<keyword evidence="14 17" id="KW-0472">Membrane</keyword>
<dbReference type="NCBIfam" id="TIGR01517">
    <property type="entry name" value="ATPase-IIB_Ca"/>
    <property type="match status" value="1"/>
</dbReference>
<evidence type="ECO:0000256" key="12">
    <source>
        <dbReference type="ARBA" id="ARBA00022989"/>
    </source>
</evidence>
<dbReference type="InterPro" id="IPR006068">
    <property type="entry name" value="ATPase_P-typ_cation-transptr_C"/>
</dbReference>
<dbReference type="NCBIfam" id="TIGR01494">
    <property type="entry name" value="ATPase_P-type"/>
    <property type="match status" value="2"/>
</dbReference>
<dbReference type="SUPFAM" id="SSF81665">
    <property type="entry name" value="Calcium ATPase, transmembrane domain M"/>
    <property type="match status" value="1"/>
</dbReference>
<keyword evidence="11" id="KW-1278">Translocase</keyword>
<dbReference type="RefSeq" id="XP_013326494.1">
    <property type="nucleotide sequence ID" value="XM_013471040.1"/>
</dbReference>
<dbReference type="InterPro" id="IPR004014">
    <property type="entry name" value="ATPase_P-typ_cation-transptr_N"/>
</dbReference>
<dbReference type="Gene3D" id="3.40.1110.10">
    <property type="entry name" value="Calcium-transporting ATPase, cytoplasmic domain N"/>
    <property type="match status" value="1"/>
</dbReference>
<evidence type="ECO:0000256" key="5">
    <source>
        <dbReference type="ARBA" id="ARBA00022692"/>
    </source>
</evidence>
<dbReference type="GO" id="GO:0005774">
    <property type="term" value="C:vacuolar membrane"/>
    <property type="evidence" value="ECO:0007669"/>
    <property type="project" value="UniProtKB-SubCell"/>
</dbReference>
<evidence type="ECO:0000313" key="22">
    <source>
        <dbReference type="Proteomes" id="UP000053958"/>
    </source>
</evidence>
<feature type="transmembrane region" description="Helical" evidence="17">
    <location>
        <begin position="480"/>
        <end position="500"/>
    </location>
</feature>
<dbReference type="InterPro" id="IPR001757">
    <property type="entry name" value="P_typ_ATPase"/>
</dbReference>
<keyword evidence="22" id="KW-1185">Reference proteome</keyword>
<evidence type="ECO:0000256" key="6">
    <source>
        <dbReference type="ARBA" id="ARBA00022723"/>
    </source>
</evidence>
<evidence type="ECO:0000256" key="14">
    <source>
        <dbReference type="ARBA" id="ARBA00023136"/>
    </source>
</evidence>
<evidence type="ECO:0000256" key="3">
    <source>
        <dbReference type="ARBA" id="ARBA00022554"/>
    </source>
</evidence>
<dbReference type="CDD" id="cd02081">
    <property type="entry name" value="P-type_ATPase_Ca_PMCA-like"/>
    <property type="match status" value="1"/>
</dbReference>
<dbReference type="Pfam" id="PF00690">
    <property type="entry name" value="Cation_ATPase_N"/>
    <property type="match status" value="1"/>
</dbReference>
<evidence type="ECO:0000256" key="16">
    <source>
        <dbReference type="ARBA" id="ARBA00059328"/>
    </source>
</evidence>
<dbReference type="SUPFAM" id="SSF81653">
    <property type="entry name" value="Calcium ATPase, transduction domain A"/>
    <property type="match status" value="1"/>
</dbReference>
<dbReference type="SFLD" id="SFLDG00002">
    <property type="entry name" value="C1.7:_P-type_atpase_like"/>
    <property type="match status" value="1"/>
</dbReference>
<evidence type="ECO:0000256" key="4">
    <source>
        <dbReference type="ARBA" id="ARBA00022568"/>
    </source>
</evidence>
<dbReference type="STRING" id="1408163.A0A0F4YNN8"/>
<dbReference type="InterPro" id="IPR044492">
    <property type="entry name" value="P_typ_ATPase_HD_dom"/>
</dbReference>
<dbReference type="GO" id="GO:0005524">
    <property type="term" value="F:ATP binding"/>
    <property type="evidence" value="ECO:0007669"/>
    <property type="project" value="UniProtKB-KW"/>
</dbReference>
<dbReference type="FunFam" id="3.40.50.1000:FF:000001">
    <property type="entry name" value="Phospholipid-transporting ATPase IC"/>
    <property type="match status" value="1"/>
</dbReference>
<keyword evidence="8 17" id="KW-0106">Calcium</keyword>
<protein>
    <recommendedName>
        <fullName evidence="17">Calcium-transporting ATPase</fullName>
        <ecNumber evidence="17">7.2.2.10</ecNumber>
    </recommendedName>
</protein>
<dbReference type="FunFam" id="2.70.150.10:FF:000028">
    <property type="entry name" value="Calcium-transporting ATPase"/>
    <property type="match status" value="1"/>
</dbReference>
<dbReference type="Pfam" id="PF00122">
    <property type="entry name" value="E1-E2_ATPase"/>
    <property type="match status" value="1"/>
</dbReference>
<comment type="catalytic activity">
    <reaction evidence="15 17">
        <text>Ca(2+)(in) + ATP + H2O = Ca(2+)(out) + ADP + phosphate + H(+)</text>
        <dbReference type="Rhea" id="RHEA:18105"/>
        <dbReference type="ChEBI" id="CHEBI:15377"/>
        <dbReference type="ChEBI" id="CHEBI:15378"/>
        <dbReference type="ChEBI" id="CHEBI:29108"/>
        <dbReference type="ChEBI" id="CHEBI:30616"/>
        <dbReference type="ChEBI" id="CHEBI:43474"/>
        <dbReference type="ChEBI" id="CHEBI:456216"/>
        <dbReference type="EC" id="7.2.2.10"/>
    </reaction>
</comment>
<comment type="caution">
    <text evidence="17">Lacks conserved residue(s) required for the propagation of feature annotation.</text>
</comment>
<dbReference type="PANTHER" id="PTHR24093">
    <property type="entry name" value="CATION TRANSPORTING ATPASE"/>
    <property type="match status" value="1"/>
</dbReference>
<organism evidence="21 22">
    <name type="scientific">Rasamsonia emersonii (strain ATCC 16479 / CBS 393.64 / IMI 116815)</name>
    <dbReference type="NCBI Taxonomy" id="1408163"/>
    <lineage>
        <taxon>Eukaryota</taxon>
        <taxon>Fungi</taxon>
        <taxon>Dikarya</taxon>
        <taxon>Ascomycota</taxon>
        <taxon>Pezizomycotina</taxon>
        <taxon>Eurotiomycetes</taxon>
        <taxon>Eurotiomycetidae</taxon>
        <taxon>Eurotiales</taxon>
        <taxon>Trichocomaceae</taxon>
        <taxon>Rasamsonia</taxon>
    </lineage>
</organism>
<evidence type="ECO:0000256" key="1">
    <source>
        <dbReference type="ARBA" id="ARBA00004128"/>
    </source>
</evidence>
<evidence type="ECO:0000256" key="13">
    <source>
        <dbReference type="ARBA" id="ARBA00023065"/>
    </source>
</evidence>
<feature type="transmembrane region" description="Helical" evidence="17">
    <location>
        <begin position="274"/>
        <end position="296"/>
    </location>
</feature>
<feature type="transmembrane region" description="Helical" evidence="17">
    <location>
        <begin position="1142"/>
        <end position="1163"/>
    </location>
</feature>
<dbReference type="InterPro" id="IPR006408">
    <property type="entry name" value="P-type_ATPase_IIB"/>
</dbReference>
<comment type="subcellular location">
    <subcellularLocation>
        <location evidence="17">Membrane</location>
        <topology evidence="17">Multi-pass membrane protein</topology>
    </subcellularLocation>
    <subcellularLocation>
        <location evidence="1">Vacuole membrane</location>
        <topology evidence="1">Multi-pass membrane protein</topology>
    </subcellularLocation>
</comment>
<dbReference type="Pfam" id="PF13246">
    <property type="entry name" value="Cation_ATPase"/>
    <property type="match status" value="1"/>
</dbReference>
<dbReference type="FunFam" id="3.40.1110.10:FF:000031">
    <property type="entry name" value="Calcium-transporting ATPase"/>
    <property type="match status" value="1"/>
</dbReference>
<feature type="transmembrane region" description="Helical" evidence="17">
    <location>
        <begin position="308"/>
        <end position="328"/>
    </location>
</feature>
<evidence type="ECO:0000256" key="15">
    <source>
        <dbReference type="ARBA" id="ARBA00048694"/>
    </source>
</evidence>
<dbReference type="PRINTS" id="PR00121">
    <property type="entry name" value="NAKATPASE"/>
</dbReference>
<dbReference type="Pfam" id="PF00689">
    <property type="entry name" value="Cation_ATPase_C"/>
    <property type="match status" value="1"/>
</dbReference>
<dbReference type="OrthoDB" id="3352408at2759"/>
<dbReference type="FunFam" id="3.40.50.1000:FF:000018">
    <property type="entry name" value="Calcium-transporting ATPase"/>
    <property type="match status" value="1"/>
</dbReference>
<feature type="transmembrane region" description="Helical" evidence="17">
    <location>
        <begin position="520"/>
        <end position="547"/>
    </location>
</feature>
<evidence type="ECO:0000259" key="20">
    <source>
        <dbReference type="Pfam" id="PF00690"/>
    </source>
</evidence>
<dbReference type="InterPro" id="IPR008250">
    <property type="entry name" value="ATPase_P-typ_transduc_dom_A_sf"/>
</dbReference>
<dbReference type="Proteomes" id="UP000053958">
    <property type="component" value="Unassembled WGS sequence"/>
</dbReference>
<comment type="similarity">
    <text evidence="17">Belongs to the cation transport ATPase (P-type) (TC 3.A.3) family.</text>
</comment>
<evidence type="ECO:0000256" key="8">
    <source>
        <dbReference type="ARBA" id="ARBA00022837"/>
    </source>
</evidence>
<proteinExistence type="inferred from homology"/>
<dbReference type="GO" id="GO:0046872">
    <property type="term" value="F:metal ion binding"/>
    <property type="evidence" value="ECO:0007669"/>
    <property type="project" value="UniProtKB-KW"/>
</dbReference>
<dbReference type="GeneID" id="25318424"/>
<dbReference type="GO" id="GO:0005388">
    <property type="term" value="F:P-type calcium transporter activity"/>
    <property type="evidence" value="ECO:0007669"/>
    <property type="project" value="UniProtKB-EC"/>
</dbReference>
<dbReference type="PROSITE" id="PS00154">
    <property type="entry name" value="ATPASE_E1_E2"/>
    <property type="match status" value="1"/>
</dbReference>
<keyword evidence="3" id="KW-0926">Vacuole</keyword>
<feature type="transmembrane region" description="Helical" evidence="17">
    <location>
        <begin position="961"/>
        <end position="982"/>
    </location>
</feature>
<feature type="domain" description="Cation-transporting P-type ATPase N-terminal" evidence="20">
    <location>
        <begin position="244"/>
        <end position="286"/>
    </location>
</feature>
<sequence>MDSLDLSITYLVNNHWLAAKKPRFKGTRYFKDCSCSRNFSPMLASEFAPWSLTLLYLLLATLHEKDTVTLYAKETLVYMCRANVYHILGFNSQKAISQQAPVLALTCFSLILAEFPVRDSDLLMGAHQRPLEADAAQNLEDKTLESNRSDAPIYPLKERKFAFSSKQLSELIASRDVTAFYALGGLAGLEKGLRTDLQSGLSVDETVLDGFDAVSAAAEDAGSTRVFTAARPSPSGARRHEPFADRKDAFGSNKLPSKKDPNFLQLMWMAYNDYVLFLLTAAAIISLGVGLYQTFATPHGPGNPPVEWVEGVAILVAIVIIVIVGAGNDYQKQLQFRKLNKKKEDRHVRVIRSARSQEISIHDLRVGDVVHLEPGDIVPADGVLIQGHHIRCDESSATGESDLLLKHSGDEVFRAIRDNKDAQNMDPFIISGSKVAEGIGTFLVVATGTNSSYGKILLSLEEDSGFTPLQVKLSRLAKHIARLGGATAVILFIILFIKFLAGLHHSTQTPYQKGQQFINIFIIALTVVVIAVPEGLPLAVTLALAFATTKMLKDNNLVRQLQACETMGNATNICSDKTGTLTQNMMTVVAGTLGRISQFREESAVSHAAPEKAEGVSTAGCVQSLSADVKSIIKESILINSTAFEAEEGGTRSFTGSKTETALLTFARNYLGIGSLNVERSNRKVVRLFPFDASRKCMVTVVQLDNGKYRAYVKGASEILLEKCTKIVEDPTMGLIAAPMTEDTVQFLGQIIASYASQSLRTISLVYRDLDNWPPVGTKGSGDDVTFEDILQDLVFLGVMGIKDPLRDGSRDAVQACQRAGVVVRMVTGDNILTAKAIAEECGIISSPDDVVLEGREFRQLSESQRDEITPRLKVIARSSPDDKRELVVRLKEMGETVAVTGDGTNDALALGAADVSFSMGISGTEVAREASSIILMDDNFTSIVKAIMWGRAVNDAVKKFLQFQITITVTSVALAFVSAVANPSEQPVLTAVQLMWVNLFQDTLAALALATDPPPQRILDRKPEPKSTPLITVSMWKMIIGQSVYQLAVTLVLYFGGAAIFSYDSAYERKQLETAVFNTYVWMQIFNMYNNRQLEKSFNVFEGITRNWLFVAVSLVMIGGQVLIIFVGGEAFSVVPLTGAQWGYCLILGALSIVVGCVIRLIPDGPVERVFESLVGGGKRLVDVFNVRRREGSE</sequence>
<dbReference type="InterPro" id="IPR023298">
    <property type="entry name" value="ATPase_P-typ_TM_dom_sf"/>
</dbReference>
<dbReference type="Gene3D" id="2.70.150.10">
    <property type="entry name" value="Calcium-transporting ATPase, cytoplasmic transduction domain A"/>
    <property type="match status" value="1"/>
</dbReference>
<comment type="function">
    <text evidence="17">Catalyzes the hydrolysis of ATP coupled with the transport of calcium.</text>
</comment>
<dbReference type="PRINTS" id="PR00119">
    <property type="entry name" value="CATATPASE"/>
</dbReference>
<evidence type="ECO:0000256" key="11">
    <source>
        <dbReference type="ARBA" id="ARBA00022967"/>
    </source>
</evidence>
<evidence type="ECO:0000313" key="21">
    <source>
        <dbReference type="EMBL" id="KKA19882.1"/>
    </source>
</evidence>
<keyword evidence="9 17" id="KW-0067">ATP-binding</keyword>
<feature type="domain" description="Cation-transporting P-type ATPase C-terminal" evidence="19">
    <location>
        <begin position="989"/>
        <end position="1162"/>
    </location>
</feature>
<feature type="domain" description="P-type ATPase A" evidence="18">
    <location>
        <begin position="344"/>
        <end position="459"/>
    </location>
</feature>
<evidence type="ECO:0000259" key="18">
    <source>
        <dbReference type="Pfam" id="PF00122"/>
    </source>
</evidence>
<keyword evidence="7 17" id="KW-0547">Nucleotide-binding</keyword>
<keyword evidence="12 17" id="KW-1133">Transmembrane helix</keyword>
<keyword evidence="5 17" id="KW-0812">Transmembrane</keyword>
<dbReference type="InterPro" id="IPR023299">
    <property type="entry name" value="ATPase_P-typ_cyto_dom_N"/>
</dbReference>
<dbReference type="EC" id="7.2.2.10" evidence="17"/>
<evidence type="ECO:0000256" key="7">
    <source>
        <dbReference type="ARBA" id="ARBA00022741"/>
    </source>
</evidence>
<accession>A0A0F4YNN8</accession>
<reference evidence="21 22" key="1">
    <citation type="submission" date="2015-04" db="EMBL/GenBank/DDBJ databases">
        <authorList>
            <person name="Heijne W.H."/>
            <person name="Fedorova N.D."/>
            <person name="Nierman W.C."/>
            <person name="Vollebregt A.W."/>
            <person name="Zhao Z."/>
            <person name="Wu L."/>
            <person name="Kumar M."/>
            <person name="Stam H."/>
            <person name="van den Berg M.A."/>
            <person name="Pel H.J."/>
        </authorList>
    </citation>
    <scope>NUCLEOTIDE SEQUENCE [LARGE SCALE GENOMIC DNA]</scope>
    <source>
        <strain evidence="21 22">CBS 393.64</strain>
    </source>
</reference>
<dbReference type="AlphaFoldDB" id="A0A0F4YNN8"/>
<comment type="function">
    <text evidence="16">This magnesium-dependent enzyme catalyzes the hydrolysis of ATP coupled with the transport of calcium. Transports the calcium to the vacuole and participates in the control of the cytosolic free calcium.</text>
</comment>
<dbReference type="Gene3D" id="1.20.1110.10">
    <property type="entry name" value="Calcium-transporting ATPase, transmembrane domain"/>
    <property type="match status" value="1"/>
</dbReference>
<feature type="transmembrane region" description="Helical" evidence="17">
    <location>
        <begin position="1045"/>
        <end position="1064"/>
    </location>
</feature>
<evidence type="ECO:0000259" key="19">
    <source>
        <dbReference type="Pfam" id="PF00689"/>
    </source>
</evidence>